<accession>A0A0F9FB80</accession>
<reference evidence="1" key="1">
    <citation type="journal article" date="2015" name="Nature">
        <title>Complex archaea that bridge the gap between prokaryotes and eukaryotes.</title>
        <authorList>
            <person name="Spang A."/>
            <person name="Saw J.H."/>
            <person name="Jorgensen S.L."/>
            <person name="Zaremba-Niedzwiedzka K."/>
            <person name="Martijn J."/>
            <person name="Lind A.E."/>
            <person name="van Eijk R."/>
            <person name="Schleper C."/>
            <person name="Guy L."/>
            <person name="Ettema T.J."/>
        </authorList>
    </citation>
    <scope>NUCLEOTIDE SEQUENCE</scope>
</reference>
<dbReference type="EMBL" id="LAZR01033349">
    <property type="protein sequence ID" value="KKL48337.1"/>
    <property type="molecule type" value="Genomic_DNA"/>
</dbReference>
<comment type="caution">
    <text evidence="1">The sequence shown here is derived from an EMBL/GenBank/DDBJ whole genome shotgun (WGS) entry which is preliminary data.</text>
</comment>
<sequence>MPRGERLLKVWDNWSRGVGYLRDDGRTPGMYNASGILGGVNELRAAQFLNDVDFSAQSTASDMAATYFFDENISSTTSVLYAVCNRVGANAAEIVKIRLDNANFGTPVTTDTAERNSAVSFGKPARYQG</sequence>
<feature type="non-terminal residue" evidence="1">
    <location>
        <position position="129"/>
    </location>
</feature>
<dbReference type="AlphaFoldDB" id="A0A0F9FB80"/>
<protein>
    <submittedName>
        <fullName evidence="1">Uncharacterized protein</fullName>
    </submittedName>
</protein>
<gene>
    <name evidence="1" type="ORF">LCGC14_2326510</name>
</gene>
<proteinExistence type="predicted"/>
<evidence type="ECO:0000313" key="1">
    <source>
        <dbReference type="EMBL" id="KKL48337.1"/>
    </source>
</evidence>
<name>A0A0F9FB80_9ZZZZ</name>
<organism evidence="1">
    <name type="scientific">marine sediment metagenome</name>
    <dbReference type="NCBI Taxonomy" id="412755"/>
    <lineage>
        <taxon>unclassified sequences</taxon>
        <taxon>metagenomes</taxon>
        <taxon>ecological metagenomes</taxon>
    </lineage>
</organism>